<protein>
    <recommendedName>
        <fullName evidence="5">DUF1380 domain-containing protein</fullName>
    </recommendedName>
</protein>
<dbReference type="OrthoDB" id="6547742at2"/>
<evidence type="ECO:0000313" key="1">
    <source>
        <dbReference type="EMBL" id="OFC63617.1"/>
    </source>
</evidence>
<dbReference type="EMBL" id="MAYS01000057">
    <property type="protein sequence ID" value="OFC63617.1"/>
    <property type="molecule type" value="Genomic_DNA"/>
</dbReference>
<evidence type="ECO:0000313" key="4">
    <source>
        <dbReference type="Proteomes" id="UP000244334"/>
    </source>
</evidence>
<evidence type="ECO:0000313" key="2">
    <source>
        <dbReference type="EMBL" id="RAP73083.1"/>
    </source>
</evidence>
<organism evidence="1 3">
    <name type="scientific">Candidatus Erwinia dacicola</name>
    <dbReference type="NCBI Taxonomy" id="252393"/>
    <lineage>
        <taxon>Bacteria</taxon>
        <taxon>Pseudomonadati</taxon>
        <taxon>Pseudomonadota</taxon>
        <taxon>Gammaproteobacteria</taxon>
        <taxon>Enterobacterales</taxon>
        <taxon>Erwiniaceae</taxon>
        <taxon>Erwinia</taxon>
    </lineage>
</organism>
<comment type="caution">
    <text evidence="1">The sequence shown here is derived from an EMBL/GenBank/DDBJ whole genome shotgun (WGS) entry which is preliminary data.</text>
</comment>
<dbReference type="RefSeq" id="WP_070133703.1">
    <property type="nucleotide sequence ID" value="NZ_LJAM02000004.1"/>
</dbReference>
<dbReference type="Proteomes" id="UP000244334">
    <property type="component" value="Unassembled WGS sequence"/>
</dbReference>
<keyword evidence="4" id="KW-1185">Reference proteome</keyword>
<dbReference type="Proteomes" id="UP000243534">
    <property type="component" value="Unassembled WGS sequence"/>
</dbReference>
<dbReference type="AlphaFoldDB" id="A0A1E7Z4A2"/>
<dbReference type="Pfam" id="PF07128">
    <property type="entry name" value="DUF1380"/>
    <property type="match status" value="1"/>
</dbReference>
<reference evidence="1 3" key="1">
    <citation type="submission" date="2016-07" db="EMBL/GenBank/DDBJ databases">
        <authorList>
            <person name="Yuval B."/>
        </authorList>
    </citation>
    <scope>NUCLEOTIDE SEQUENCE [LARGE SCALE GENOMIC DNA]</scope>
    <source>
        <strain evidence="1 3">IL</strain>
    </source>
</reference>
<dbReference type="InterPro" id="IPR009811">
    <property type="entry name" value="DUF1380"/>
</dbReference>
<proteinExistence type="predicted"/>
<sequence length="135" mass="15040">MYGTPNELCIQLLKQFAPGERITLIVWTSGNVSDVLDGEDITPEEADEINADISELDSVHEYGVGEETLRAMLENVRESARAEREVRVTAGTLERIARLAGEYIRREEAEGGEGAARRHFPLELDALEAVRKLVM</sequence>
<accession>A0A1E7Z4A2</accession>
<dbReference type="EMBL" id="LJAM02000004">
    <property type="protein sequence ID" value="RAP73083.1"/>
    <property type="molecule type" value="Genomic_DNA"/>
</dbReference>
<evidence type="ECO:0008006" key="5">
    <source>
        <dbReference type="Google" id="ProtNLM"/>
    </source>
</evidence>
<evidence type="ECO:0000313" key="3">
    <source>
        <dbReference type="Proteomes" id="UP000243534"/>
    </source>
</evidence>
<gene>
    <name evidence="2" type="ORF">ACZ87_00088</name>
    <name evidence="1" type="ORF">BBW68_00735</name>
</gene>
<name>A0A1E7Z4A2_9GAMM</name>
<reference evidence="2 4" key="2">
    <citation type="submission" date="2018-04" db="EMBL/GenBank/DDBJ databases">
        <title>Genomes of the Obligate Erwinia dacicola and Facultative Enterobacter sp. OLF Endosymbionts of the Olive Fruit fly, Bactrocera oleae.</title>
        <authorList>
            <person name="Estes A.M."/>
            <person name="Hearn D.J."/>
            <person name="Agarwal S."/>
            <person name="Pierson E.A."/>
            <person name="Dunning-Hotopp J.C."/>
        </authorList>
    </citation>
    <scope>NUCLEOTIDE SEQUENCE [LARGE SCALE GENOMIC DNA]</scope>
    <source>
        <strain evidence="2 4">Oroville</strain>
    </source>
</reference>